<gene>
    <name evidence="1" type="ORF">RchiOBHm_Chr1g0352171</name>
</gene>
<evidence type="ECO:0000313" key="2">
    <source>
        <dbReference type="Proteomes" id="UP000238479"/>
    </source>
</evidence>
<comment type="caution">
    <text evidence="1">The sequence shown here is derived from an EMBL/GenBank/DDBJ whole genome shotgun (WGS) entry which is preliminary data.</text>
</comment>
<protein>
    <submittedName>
        <fullName evidence="1">Uncharacterized protein</fullName>
    </submittedName>
</protein>
<organism evidence="1 2">
    <name type="scientific">Rosa chinensis</name>
    <name type="common">China rose</name>
    <dbReference type="NCBI Taxonomy" id="74649"/>
    <lineage>
        <taxon>Eukaryota</taxon>
        <taxon>Viridiplantae</taxon>
        <taxon>Streptophyta</taxon>
        <taxon>Embryophyta</taxon>
        <taxon>Tracheophyta</taxon>
        <taxon>Spermatophyta</taxon>
        <taxon>Magnoliopsida</taxon>
        <taxon>eudicotyledons</taxon>
        <taxon>Gunneridae</taxon>
        <taxon>Pentapetalae</taxon>
        <taxon>rosids</taxon>
        <taxon>fabids</taxon>
        <taxon>Rosales</taxon>
        <taxon>Rosaceae</taxon>
        <taxon>Rosoideae</taxon>
        <taxon>Rosoideae incertae sedis</taxon>
        <taxon>Rosa</taxon>
    </lineage>
</organism>
<dbReference type="EMBL" id="PDCK01000039">
    <property type="protein sequence ID" value="PRQ57791.1"/>
    <property type="molecule type" value="Genomic_DNA"/>
</dbReference>
<dbReference type="Gramene" id="PRQ57791">
    <property type="protein sequence ID" value="PRQ57791"/>
    <property type="gene ID" value="RchiOBHm_Chr1g0352171"/>
</dbReference>
<reference evidence="1 2" key="1">
    <citation type="journal article" date="2018" name="Nat. Genet.">
        <title>The Rosa genome provides new insights in the design of modern roses.</title>
        <authorList>
            <person name="Bendahmane M."/>
        </authorList>
    </citation>
    <scope>NUCLEOTIDE SEQUENCE [LARGE SCALE GENOMIC DNA]</scope>
    <source>
        <strain evidence="2">cv. Old Blush</strain>
    </source>
</reference>
<accession>A0A2P6SGI3</accession>
<dbReference type="Proteomes" id="UP000238479">
    <property type="component" value="Chromosome 1"/>
</dbReference>
<name>A0A2P6SGI3_ROSCH</name>
<evidence type="ECO:0000313" key="1">
    <source>
        <dbReference type="EMBL" id="PRQ57791.1"/>
    </source>
</evidence>
<proteinExistence type="predicted"/>
<keyword evidence="2" id="KW-1185">Reference proteome</keyword>
<dbReference type="AlphaFoldDB" id="A0A2P6SGI3"/>
<sequence length="49" mass="5655">MIDPRRYALTDIADSCPSRICFYSDIFNNSHIVTCRSGMHIYQNCLKIA</sequence>